<sequence length="35" mass="3998">MLIVFYKTDRFLPESLNSHVIIVTVSYLKASVKNA</sequence>
<name>A0A0E9RK13_ANGAN</name>
<organism evidence="1">
    <name type="scientific">Anguilla anguilla</name>
    <name type="common">European freshwater eel</name>
    <name type="synonym">Muraena anguilla</name>
    <dbReference type="NCBI Taxonomy" id="7936"/>
    <lineage>
        <taxon>Eukaryota</taxon>
        <taxon>Metazoa</taxon>
        <taxon>Chordata</taxon>
        <taxon>Craniata</taxon>
        <taxon>Vertebrata</taxon>
        <taxon>Euteleostomi</taxon>
        <taxon>Actinopterygii</taxon>
        <taxon>Neopterygii</taxon>
        <taxon>Teleostei</taxon>
        <taxon>Anguilliformes</taxon>
        <taxon>Anguillidae</taxon>
        <taxon>Anguilla</taxon>
    </lineage>
</organism>
<dbReference type="EMBL" id="GBXM01084044">
    <property type="protein sequence ID" value="JAH24533.1"/>
    <property type="molecule type" value="Transcribed_RNA"/>
</dbReference>
<accession>A0A0E9RK13</accession>
<dbReference type="AlphaFoldDB" id="A0A0E9RK13"/>
<evidence type="ECO:0000313" key="1">
    <source>
        <dbReference type="EMBL" id="JAH28770.1"/>
    </source>
</evidence>
<dbReference type="EMBL" id="GBXM01079807">
    <property type="protein sequence ID" value="JAH28770.1"/>
    <property type="molecule type" value="Transcribed_RNA"/>
</dbReference>
<reference evidence="1" key="2">
    <citation type="journal article" date="2015" name="Fish Shellfish Immunol.">
        <title>Early steps in the European eel (Anguilla anguilla)-Vibrio vulnificus interaction in the gills: Role of the RtxA13 toxin.</title>
        <authorList>
            <person name="Callol A."/>
            <person name="Pajuelo D."/>
            <person name="Ebbesson L."/>
            <person name="Teles M."/>
            <person name="MacKenzie S."/>
            <person name="Amaro C."/>
        </authorList>
    </citation>
    <scope>NUCLEOTIDE SEQUENCE</scope>
</reference>
<protein>
    <submittedName>
        <fullName evidence="1">Uncharacterized protein</fullName>
    </submittedName>
</protein>
<reference evidence="1" key="1">
    <citation type="submission" date="2014-11" db="EMBL/GenBank/DDBJ databases">
        <authorList>
            <person name="Amaro Gonzalez C."/>
        </authorList>
    </citation>
    <scope>NUCLEOTIDE SEQUENCE</scope>
</reference>
<proteinExistence type="predicted"/>